<evidence type="ECO:0000313" key="3">
    <source>
        <dbReference type="Proteomes" id="UP000294692"/>
    </source>
</evidence>
<accession>A0A4R3UTS8</accession>
<evidence type="ECO:0000259" key="1">
    <source>
        <dbReference type="PROSITE" id="PS50983"/>
    </source>
</evidence>
<dbReference type="PROSITE" id="PS50983">
    <property type="entry name" value="FE_B12_PBP"/>
    <property type="match status" value="1"/>
</dbReference>
<comment type="caution">
    <text evidence="2">The sequence shown here is derived from an EMBL/GenBank/DDBJ whole genome shotgun (WGS) entry which is preliminary data.</text>
</comment>
<reference evidence="2 3" key="1">
    <citation type="submission" date="2019-03" db="EMBL/GenBank/DDBJ databases">
        <title>Genomic Encyclopedia of Type Strains, Phase IV (KMG-IV): sequencing the most valuable type-strain genomes for metagenomic binning, comparative biology and taxonomic classification.</title>
        <authorList>
            <person name="Goeker M."/>
        </authorList>
    </citation>
    <scope>NUCLEOTIDE SEQUENCE [LARGE SCALE GENOMIC DNA]</scope>
    <source>
        <strain evidence="2 3">DSM 100048</strain>
    </source>
</reference>
<sequence length="187" mass="20935">MLGEPGKGGALADFAENVLAAGQEARAQAQTAPTVFVGRGADGMETGLAGSIHTEVVDTLGARNVAAAAGRDLLARISMEQLIQWDPDVILTQDPNFFQRLQTERVWKDYRAVRQGRYHLVPTVPFGWMDHPPCVNRLLGMLWGLHVFYPELWPQARYQQAVIRYFDLFYGYTLTPEELSSIDRLQS</sequence>
<proteinExistence type="predicted"/>
<dbReference type="GO" id="GO:0071281">
    <property type="term" value="P:cellular response to iron ion"/>
    <property type="evidence" value="ECO:0007669"/>
    <property type="project" value="TreeGrafter"/>
</dbReference>
<organism evidence="2 3">
    <name type="scientific">Paracandidimonas soli</name>
    <dbReference type="NCBI Taxonomy" id="1917182"/>
    <lineage>
        <taxon>Bacteria</taxon>
        <taxon>Pseudomonadati</taxon>
        <taxon>Pseudomonadota</taxon>
        <taxon>Betaproteobacteria</taxon>
        <taxon>Burkholderiales</taxon>
        <taxon>Alcaligenaceae</taxon>
        <taxon>Paracandidimonas</taxon>
    </lineage>
</organism>
<keyword evidence="3" id="KW-1185">Reference proteome</keyword>
<dbReference type="InterPro" id="IPR050902">
    <property type="entry name" value="ABC_Transporter_SBP"/>
</dbReference>
<feature type="domain" description="Fe/B12 periplasmic-binding" evidence="1">
    <location>
        <begin position="1"/>
        <end position="156"/>
    </location>
</feature>
<dbReference type="InterPro" id="IPR002491">
    <property type="entry name" value="ABC_transptr_periplasmic_BD"/>
</dbReference>
<dbReference type="Gene3D" id="3.40.50.1980">
    <property type="entry name" value="Nitrogenase molybdenum iron protein domain"/>
    <property type="match status" value="1"/>
</dbReference>
<dbReference type="Pfam" id="PF01497">
    <property type="entry name" value="Peripla_BP_2"/>
    <property type="match status" value="1"/>
</dbReference>
<dbReference type="EMBL" id="SMBX01000010">
    <property type="protein sequence ID" value="TCU93858.1"/>
    <property type="molecule type" value="Genomic_DNA"/>
</dbReference>
<dbReference type="Proteomes" id="UP000294692">
    <property type="component" value="Unassembled WGS sequence"/>
</dbReference>
<dbReference type="PANTHER" id="PTHR30535:SF34">
    <property type="entry name" value="MOLYBDATE-BINDING PROTEIN MOLA"/>
    <property type="match status" value="1"/>
</dbReference>
<dbReference type="PANTHER" id="PTHR30535">
    <property type="entry name" value="VITAMIN B12-BINDING PROTEIN"/>
    <property type="match status" value="1"/>
</dbReference>
<name>A0A4R3UTS8_9BURK</name>
<evidence type="ECO:0000313" key="2">
    <source>
        <dbReference type="EMBL" id="TCU93858.1"/>
    </source>
</evidence>
<dbReference type="AlphaFoldDB" id="A0A4R3UTS8"/>
<dbReference type="Gene3D" id="1.20.58.2180">
    <property type="match status" value="1"/>
</dbReference>
<gene>
    <name evidence="2" type="ORF">EV686_11023</name>
</gene>
<protein>
    <submittedName>
        <fullName evidence="2">Substrate-binding family protein</fullName>
    </submittedName>
</protein>
<dbReference type="SUPFAM" id="SSF53807">
    <property type="entry name" value="Helical backbone' metal receptor"/>
    <property type="match status" value="1"/>
</dbReference>